<gene>
    <name evidence="1" type="ORF">TCNE_LOCUS18252</name>
</gene>
<reference evidence="1 2" key="2">
    <citation type="submission" date="2018-11" db="EMBL/GenBank/DDBJ databases">
        <authorList>
            <consortium name="Pathogen Informatics"/>
        </authorList>
    </citation>
    <scope>NUCLEOTIDE SEQUENCE [LARGE SCALE GENOMIC DNA]</scope>
</reference>
<dbReference type="EMBL" id="UYWY01025301">
    <property type="protein sequence ID" value="VDM49573.1"/>
    <property type="molecule type" value="Genomic_DNA"/>
</dbReference>
<name>A0A183VBY3_TOXCA</name>
<sequence length="100" mass="11567">MRISSMDEERFDGVLLDLRSPNCFLLGLSALKSANFLSTFCWHVPVQTFLRGNSLHNEILSTQNWSFISRSSRCSRGFGEKRLHISFSSGFVRWWYDSPT</sequence>
<dbReference type="AlphaFoldDB" id="A0A183VBY3"/>
<accession>A0A183VBY3</accession>
<keyword evidence="2" id="KW-1185">Reference proteome</keyword>
<evidence type="ECO:0000313" key="2">
    <source>
        <dbReference type="Proteomes" id="UP000050794"/>
    </source>
</evidence>
<dbReference type="Proteomes" id="UP000050794">
    <property type="component" value="Unassembled WGS sequence"/>
</dbReference>
<dbReference type="WBParaSite" id="TCNE_0001825701-mRNA-1">
    <property type="protein sequence ID" value="TCNE_0001825701-mRNA-1"/>
    <property type="gene ID" value="TCNE_0001825701"/>
</dbReference>
<protein>
    <submittedName>
        <fullName evidence="3">Rhodanese domain-containing protein</fullName>
    </submittedName>
</protein>
<organism evidence="2 3">
    <name type="scientific">Toxocara canis</name>
    <name type="common">Canine roundworm</name>
    <dbReference type="NCBI Taxonomy" id="6265"/>
    <lineage>
        <taxon>Eukaryota</taxon>
        <taxon>Metazoa</taxon>
        <taxon>Ecdysozoa</taxon>
        <taxon>Nematoda</taxon>
        <taxon>Chromadorea</taxon>
        <taxon>Rhabditida</taxon>
        <taxon>Spirurina</taxon>
        <taxon>Ascaridomorpha</taxon>
        <taxon>Ascaridoidea</taxon>
        <taxon>Toxocaridae</taxon>
        <taxon>Toxocara</taxon>
    </lineage>
</organism>
<evidence type="ECO:0000313" key="1">
    <source>
        <dbReference type="EMBL" id="VDM49573.1"/>
    </source>
</evidence>
<proteinExistence type="predicted"/>
<reference evidence="3" key="1">
    <citation type="submission" date="2016-06" db="UniProtKB">
        <authorList>
            <consortium name="WormBaseParasite"/>
        </authorList>
    </citation>
    <scope>IDENTIFICATION</scope>
</reference>
<evidence type="ECO:0000313" key="3">
    <source>
        <dbReference type="WBParaSite" id="TCNE_0001825701-mRNA-1"/>
    </source>
</evidence>